<keyword evidence="1" id="KW-0812">Transmembrane</keyword>
<dbReference type="PANTHER" id="PTHR22941">
    <property type="entry name" value="SERPENTINE RECEPTOR"/>
    <property type="match status" value="1"/>
</dbReference>
<gene>
    <name evidence="2" type="ORF">CAUJ_LOCUS5636</name>
</gene>
<dbReference type="Pfam" id="PF10318">
    <property type="entry name" value="7TM_GPCR_Srh"/>
    <property type="match status" value="1"/>
</dbReference>
<feature type="transmembrane region" description="Helical" evidence="1">
    <location>
        <begin position="269"/>
        <end position="291"/>
    </location>
</feature>
<dbReference type="OrthoDB" id="5805335at2759"/>
<comment type="caution">
    <text evidence="2">The sequence shown here is derived from an EMBL/GenBank/DDBJ whole genome shotgun (WGS) entry which is preliminary data.</text>
</comment>
<dbReference type="Pfam" id="PF10326">
    <property type="entry name" value="7TM_GPCR_Str"/>
    <property type="match status" value="1"/>
</dbReference>
<reference evidence="2" key="1">
    <citation type="submission" date="2020-10" db="EMBL/GenBank/DDBJ databases">
        <authorList>
            <person name="Kikuchi T."/>
        </authorList>
    </citation>
    <scope>NUCLEOTIDE SEQUENCE</scope>
    <source>
        <strain evidence="2">NKZ352</strain>
    </source>
</reference>
<evidence type="ECO:0000313" key="2">
    <source>
        <dbReference type="EMBL" id="CAD6189717.1"/>
    </source>
</evidence>
<feature type="transmembrane region" description="Helical" evidence="1">
    <location>
        <begin position="53"/>
        <end position="76"/>
    </location>
</feature>
<feature type="transmembrane region" description="Helical" evidence="1">
    <location>
        <begin position="24"/>
        <end position="46"/>
    </location>
</feature>
<feature type="transmembrane region" description="Helical" evidence="1">
    <location>
        <begin position="312"/>
        <end position="338"/>
    </location>
</feature>
<keyword evidence="3" id="KW-1185">Reference proteome</keyword>
<feature type="transmembrane region" description="Helical" evidence="1">
    <location>
        <begin position="167"/>
        <end position="191"/>
    </location>
</feature>
<feature type="transmembrane region" description="Helical" evidence="1">
    <location>
        <begin position="134"/>
        <end position="161"/>
    </location>
</feature>
<feature type="transmembrane region" description="Helical" evidence="1">
    <location>
        <begin position="96"/>
        <end position="122"/>
    </location>
</feature>
<dbReference type="EMBL" id="CAJGYM010000011">
    <property type="protein sequence ID" value="CAD6189717.1"/>
    <property type="molecule type" value="Genomic_DNA"/>
</dbReference>
<organism evidence="2 3">
    <name type="scientific">Caenorhabditis auriculariae</name>
    <dbReference type="NCBI Taxonomy" id="2777116"/>
    <lineage>
        <taxon>Eukaryota</taxon>
        <taxon>Metazoa</taxon>
        <taxon>Ecdysozoa</taxon>
        <taxon>Nematoda</taxon>
        <taxon>Chromadorea</taxon>
        <taxon>Rhabditida</taxon>
        <taxon>Rhabditina</taxon>
        <taxon>Rhabditomorpha</taxon>
        <taxon>Rhabditoidea</taxon>
        <taxon>Rhabditidae</taxon>
        <taxon>Peloderinae</taxon>
        <taxon>Caenorhabditis</taxon>
    </lineage>
</organism>
<feature type="transmembrane region" description="Helical" evidence="1">
    <location>
        <begin position="344"/>
        <end position="361"/>
    </location>
</feature>
<evidence type="ECO:0000256" key="1">
    <source>
        <dbReference type="SAM" id="Phobius"/>
    </source>
</evidence>
<keyword evidence="1" id="KW-1133">Transmembrane helix</keyword>
<dbReference type="InterPro" id="IPR019428">
    <property type="entry name" value="7TM_GPCR_serpentine_rcpt_Str"/>
</dbReference>
<dbReference type="InterPro" id="IPR019422">
    <property type="entry name" value="7TM_GPCR_serpentine_rcpt_Srh"/>
</dbReference>
<dbReference type="PANTHER" id="PTHR22941:SF307">
    <property type="entry name" value="SERPENTINE RECEPTOR, CLASS H"/>
    <property type="match status" value="1"/>
</dbReference>
<dbReference type="AlphaFoldDB" id="A0A8S1H2Z4"/>
<proteinExistence type="predicted"/>
<feature type="transmembrane region" description="Helical" evidence="1">
    <location>
        <begin position="211"/>
        <end position="232"/>
    </location>
</feature>
<name>A0A8S1H2Z4_9PELO</name>
<dbReference type="InterPro" id="IPR053220">
    <property type="entry name" value="Nematode_rcpt-like_serp_H"/>
</dbReference>
<keyword evidence="1" id="KW-0472">Membrane</keyword>
<evidence type="ECO:0000313" key="3">
    <source>
        <dbReference type="Proteomes" id="UP000835052"/>
    </source>
</evidence>
<sequence>MPCPYRDHCGVNCFFSLRPPRLSAILTSPVLQCVPYGIFSFGGFILDLTSKSTWYLAVLFLVFTPQVFFYFSHGIYILQKQSSHMSTKTRNLQKYFFYNLCVQASLPVIFVCVPLIFIAFLINTNTFLQCKLTVWDIFFPLLVTPVFYFPVLGGCSIGWFTTIGVPIILQTAIGCILSSNSLVSVVILFEYRHHIMLPSRSPFRLKKSSRILYIFGNVFFCWGGFLVLIYLAPKDQYSAEIQVIEILHCKPYGIFSSGAFIMDMTSRSAWFLAGLAAVVVPQLVFRFFHGLHILQKQSSHMSTKTRNLQKYFFYNLCGQTSIPMVFVCIPLISIAFLVNANPSPQWMSLSIIIVITLHGGFSTDDLENFDCDRI</sequence>
<accession>A0A8S1H2Z4</accession>
<protein>
    <submittedName>
        <fullName evidence="2">Uncharacterized protein</fullName>
    </submittedName>
</protein>
<dbReference type="Proteomes" id="UP000835052">
    <property type="component" value="Unassembled WGS sequence"/>
</dbReference>